<feature type="domain" description="Dihydroxy-acid/6-phosphogluconate dehydratase N-terminal" evidence="16">
    <location>
        <begin position="33"/>
        <end position="346"/>
    </location>
</feature>
<gene>
    <name evidence="15 18" type="primary">ilvD</name>
    <name evidence="18" type="ORF">KSMBR1_3020</name>
</gene>
<evidence type="ECO:0000256" key="8">
    <source>
        <dbReference type="ARBA" id="ARBA00023014"/>
    </source>
</evidence>
<keyword evidence="4 15" id="KW-0001">2Fe-2S</keyword>
<dbReference type="SUPFAM" id="SSF143975">
    <property type="entry name" value="IlvD/EDD N-terminal domain-like"/>
    <property type="match status" value="1"/>
</dbReference>
<dbReference type="Pfam" id="PF00920">
    <property type="entry name" value="ILVD_EDD_N"/>
    <property type="match status" value="1"/>
</dbReference>
<reference evidence="19" key="1">
    <citation type="submission" date="2017-10" db="EMBL/GenBank/DDBJ databases">
        <authorList>
            <person name="Frank J."/>
        </authorList>
    </citation>
    <scope>NUCLEOTIDE SEQUENCE [LARGE SCALE GENOMIC DNA]</scope>
</reference>
<comment type="catalytic activity">
    <reaction evidence="15">
        <text>(2R,3R)-2,3-dihydroxy-3-methylpentanoate = (S)-3-methyl-2-oxopentanoate + H2O</text>
        <dbReference type="Rhea" id="RHEA:27694"/>
        <dbReference type="ChEBI" id="CHEBI:15377"/>
        <dbReference type="ChEBI" id="CHEBI:35146"/>
        <dbReference type="ChEBI" id="CHEBI:49258"/>
        <dbReference type="EC" id="4.2.1.9"/>
    </reaction>
</comment>
<feature type="binding site" description="via carbamate group" evidence="15">
    <location>
        <position position="123"/>
    </location>
    <ligand>
        <name>Mg(2+)</name>
        <dbReference type="ChEBI" id="CHEBI:18420"/>
    </ligand>
</feature>
<evidence type="ECO:0000256" key="4">
    <source>
        <dbReference type="ARBA" id="ARBA00022714"/>
    </source>
</evidence>
<dbReference type="NCBIfam" id="NF002068">
    <property type="entry name" value="PRK00911.1"/>
    <property type="match status" value="1"/>
</dbReference>
<evidence type="ECO:0000256" key="10">
    <source>
        <dbReference type="ARBA" id="ARBA00023304"/>
    </source>
</evidence>
<evidence type="ECO:0000256" key="14">
    <source>
        <dbReference type="ARBA" id="ARBA00029490"/>
    </source>
</evidence>
<evidence type="ECO:0000259" key="17">
    <source>
        <dbReference type="Pfam" id="PF24877"/>
    </source>
</evidence>
<proteinExistence type="inferred from homology"/>
<keyword evidence="9 15" id="KW-0456">Lyase</keyword>
<dbReference type="InterPro" id="IPR004404">
    <property type="entry name" value="DihydroxyA_deHydtase"/>
</dbReference>
<evidence type="ECO:0000259" key="16">
    <source>
        <dbReference type="Pfam" id="PF00920"/>
    </source>
</evidence>
<dbReference type="UniPathway" id="UPA00049">
    <property type="reaction ID" value="UER00061"/>
</dbReference>
<comment type="pathway">
    <text evidence="13 15">Amino-acid biosynthesis; L-isoleucine biosynthesis; L-isoleucine from 2-oxobutanoate: step 3/4.</text>
</comment>
<dbReference type="GO" id="GO:0051537">
    <property type="term" value="F:2 iron, 2 sulfur cluster binding"/>
    <property type="evidence" value="ECO:0007669"/>
    <property type="project" value="UniProtKB-UniRule"/>
</dbReference>
<organism evidence="18 19">
    <name type="scientific">Kuenenia stuttgartiensis</name>
    <dbReference type="NCBI Taxonomy" id="174633"/>
    <lineage>
        <taxon>Bacteria</taxon>
        <taxon>Pseudomonadati</taxon>
        <taxon>Planctomycetota</taxon>
        <taxon>Candidatus Brocadiia</taxon>
        <taxon>Candidatus Brocadiales</taxon>
        <taxon>Candidatus Brocadiaceae</taxon>
        <taxon>Candidatus Kuenenia</taxon>
    </lineage>
</organism>
<dbReference type="AlphaFoldDB" id="A0A2C9CHX8"/>
<dbReference type="GO" id="GO:0005829">
    <property type="term" value="C:cytosol"/>
    <property type="evidence" value="ECO:0007669"/>
    <property type="project" value="TreeGrafter"/>
</dbReference>
<evidence type="ECO:0000313" key="18">
    <source>
        <dbReference type="EMBL" id="SOH05499.1"/>
    </source>
</evidence>
<feature type="active site" description="Proton acceptor" evidence="15">
    <location>
        <position position="468"/>
    </location>
</feature>
<evidence type="ECO:0000256" key="1">
    <source>
        <dbReference type="ARBA" id="ARBA00001946"/>
    </source>
</evidence>
<dbReference type="InterPro" id="IPR056740">
    <property type="entry name" value="ILV_EDD_C"/>
</dbReference>
<dbReference type="KEGG" id="kst:KSMBR1_3020"/>
<dbReference type="InterPro" id="IPR020558">
    <property type="entry name" value="DiOHA_6PGluconate_deHydtase_CS"/>
</dbReference>
<feature type="binding site" evidence="15">
    <location>
        <position position="80"/>
    </location>
    <ligand>
        <name>Mg(2+)</name>
        <dbReference type="ChEBI" id="CHEBI:18420"/>
    </ligand>
</feature>
<dbReference type="PROSITE" id="PS00886">
    <property type="entry name" value="ILVD_EDD_1"/>
    <property type="match status" value="1"/>
</dbReference>
<dbReference type="EMBL" id="LT934425">
    <property type="protein sequence ID" value="SOH05499.1"/>
    <property type="molecule type" value="Genomic_DNA"/>
</dbReference>
<comment type="pathway">
    <text evidence="12 15">Amino-acid biosynthesis; L-valine biosynthesis; L-valine from pyruvate: step 3/4.</text>
</comment>
<keyword evidence="10 15" id="KW-0100">Branched-chain amino acid biosynthesis</keyword>
<keyword evidence="3 15" id="KW-0028">Amino-acid biosynthesis</keyword>
<dbReference type="SUPFAM" id="SSF52016">
    <property type="entry name" value="LeuD/IlvD-like"/>
    <property type="match status" value="1"/>
</dbReference>
<evidence type="ECO:0000256" key="11">
    <source>
        <dbReference type="ARBA" id="ARBA00029304"/>
    </source>
</evidence>
<evidence type="ECO:0000256" key="9">
    <source>
        <dbReference type="ARBA" id="ARBA00023239"/>
    </source>
</evidence>
<comment type="catalytic activity">
    <reaction evidence="11">
        <text>(2R)-2,3-dihydroxy-3-methylbutanoate = 3-methyl-2-oxobutanoate + H2O</text>
        <dbReference type="Rhea" id="RHEA:24809"/>
        <dbReference type="ChEBI" id="CHEBI:11851"/>
        <dbReference type="ChEBI" id="CHEBI:15377"/>
        <dbReference type="ChEBI" id="CHEBI:49072"/>
        <dbReference type="EC" id="4.2.1.9"/>
    </reaction>
    <physiologicalReaction direction="left-to-right" evidence="11">
        <dbReference type="Rhea" id="RHEA:24810"/>
    </physiologicalReaction>
</comment>
<dbReference type="FunFam" id="3.50.30.80:FF:000001">
    <property type="entry name" value="Dihydroxy-acid dehydratase"/>
    <property type="match status" value="1"/>
</dbReference>
<evidence type="ECO:0000256" key="13">
    <source>
        <dbReference type="ARBA" id="ARBA00029437"/>
    </source>
</evidence>
<comment type="cofactor">
    <cofactor evidence="1 15">
        <name>Mg(2+)</name>
        <dbReference type="ChEBI" id="CHEBI:18420"/>
    </cofactor>
</comment>
<feature type="modified residue" description="N6-carboxylysine" evidence="15">
    <location>
        <position position="123"/>
    </location>
</feature>
<evidence type="ECO:0000256" key="12">
    <source>
        <dbReference type="ARBA" id="ARBA00029436"/>
    </source>
</evidence>
<dbReference type="UniPathway" id="UPA00047">
    <property type="reaction ID" value="UER00057"/>
</dbReference>
<keyword evidence="7 15" id="KW-0408">Iron</keyword>
<evidence type="ECO:0000256" key="7">
    <source>
        <dbReference type="ARBA" id="ARBA00023004"/>
    </source>
</evidence>
<dbReference type="Proteomes" id="UP000221734">
    <property type="component" value="Chromosome Kuenenia_stuttgartiensis_MBR1"/>
</dbReference>
<dbReference type="InterPro" id="IPR000581">
    <property type="entry name" value="ILV_EDD_N"/>
</dbReference>
<comment type="cofactor">
    <cofactor evidence="15">
        <name>[2Fe-2S] cluster</name>
        <dbReference type="ChEBI" id="CHEBI:190135"/>
    </cofactor>
    <text evidence="15">Binds 1 [2Fe-2S] cluster per subunit. This cluster acts as a Lewis acid cofactor.</text>
</comment>
<evidence type="ECO:0000256" key="6">
    <source>
        <dbReference type="ARBA" id="ARBA00022842"/>
    </source>
</evidence>
<dbReference type="InterPro" id="IPR037237">
    <property type="entry name" value="IlvD/EDD_N"/>
</dbReference>
<dbReference type="HAMAP" id="MF_00012">
    <property type="entry name" value="IlvD"/>
    <property type="match status" value="1"/>
</dbReference>
<feature type="domain" description="Dihydroxy-acid/6-phosphogluconate dehydratase C-terminal" evidence="17">
    <location>
        <begin position="358"/>
        <end position="549"/>
    </location>
</feature>
<sequence>MELRSDKITKGLERVPARALLYATGLSKEDLDKPFIGIASSFTDLIPGHVHMRPLERAIEKGIHAGGGVSFVFGIPGICDGIAMGHSGMHYSLVSRDLIADMIECVVSAHCLDGLVMLTNCDKITPGMLMACARLDIPGIVVTAGPMISGRYGKQKLSLVKDTFEAVGRRRKGEIDDKELSCLEMDACPGAGSCQGLYTANTMACVSEALGMSLPRCAASLAISAEKERIAYKSGQRVVDLVRKDITSRKIMTRKAFENAIMVDMALGGSTNSCLHIPAIANEAGVEVNLKLFDEISARTPHITSLQPGGEYLLEDLYYAGGIPAVMNRLQDDLYDCITVSGFNTKEIAKSAIINDDEVIRSKDAAYHKEGGIAVLYGNLSPDGAVIKQSAVSENMMQFTGKAKVFNSEEAAMNAIMDSMISKGMVVVIRYEGPRGGPGMREMLSPTAALVGLGLGESVALITDGRFSGGTQGPCVGHVSPEAMVGGPIALVEDGDEITIDIPGRTLNLNVSKEILTRRKEAWKPPKPKITHGVLSRYAKCVTSADKGAVLTAE</sequence>
<evidence type="ECO:0000256" key="3">
    <source>
        <dbReference type="ARBA" id="ARBA00022605"/>
    </source>
</evidence>
<comment type="subunit">
    <text evidence="15">Homodimer.</text>
</comment>
<comment type="similarity">
    <text evidence="2 15">Belongs to the IlvD/Edd family.</text>
</comment>
<dbReference type="GO" id="GO:0009097">
    <property type="term" value="P:isoleucine biosynthetic process"/>
    <property type="evidence" value="ECO:0007669"/>
    <property type="project" value="UniProtKB-UniRule"/>
</dbReference>
<dbReference type="Gene3D" id="3.50.30.80">
    <property type="entry name" value="IlvD/EDD C-terminal domain-like"/>
    <property type="match status" value="1"/>
</dbReference>
<evidence type="ECO:0000313" key="19">
    <source>
        <dbReference type="Proteomes" id="UP000221734"/>
    </source>
</evidence>
<dbReference type="GO" id="GO:0004160">
    <property type="term" value="F:dihydroxy-acid dehydratase activity"/>
    <property type="evidence" value="ECO:0007669"/>
    <property type="project" value="UniProtKB-UniRule"/>
</dbReference>
<keyword evidence="6 15" id="KW-0460">Magnesium</keyword>
<dbReference type="GO" id="GO:0000287">
    <property type="term" value="F:magnesium ion binding"/>
    <property type="evidence" value="ECO:0007669"/>
    <property type="project" value="UniProtKB-UniRule"/>
</dbReference>
<comment type="caution">
    <text evidence="15">Lacks conserved residue(s) required for the propagation of feature annotation.</text>
</comment>
<evidence type="ECO:0000256" key="5">
    <source>
        <dbReference type="ARBA" id="ARBA00022723"/>
    </source>
</evidence>
<dbReference type="GO" id="GO:0009099">
    <property type="term" value="P:L-valine biosynthetic process"/>
    <property type="evidence" value="ECO:0007669"/>
    <property type="project" value="UniProtKB-UniRule"/>
</dbReference>
<keyword evidence="8 15" id="KW-0411">Iron-sulfur</keyword>
<comment type="function">
    <text evidence="15">Functions in the biosynthesis of branched-chain amino acids. Catalyzes the dehydration of (2R,3R)-2,3-dihydroxy-3-methylpentanoate (2,3-dihydroxy-3-methylvalerate) into 2-oxo-3-methylpentanoate (2-oxo-3-methylvalerate) and of (2R)-2,3-dihydroxy-3-methylbutanoate (2,3-dihydroxyisovalerate) into 2-oxo-3-methylbutanoate (2-oxoisovalerate), the penultimate precursor to L-isoleucine and L-valine, respectively.</text>
</comment>
<keyword evidence="5 15" id="KW-0479">Metal-binding</keyword>
<feature type="binding site" evidence="15">
    <location>
        <position position="122"/>
    </location>
    <ligand>
        <name>Mg(2+)</name>
        <dbReference type="ChEBI" id="CHEBI:18420"/>
    </ligand>
</feature>
<protein>
    <recommendedName>
        <fullName evidence="14 15">Dihydroxy-acid dehydratase</fullName>
        <shortName evidence="15">DAD</shortName>
        <ecNumber evidence="14 15">4.2.1.9</ecNumber>
    </recommendedName>
</protein>
<dbReference type="PROSITE" id="PS00887">
    <property type="entry name" value="ILVD_EDD_2"/>
    <property type="match status" value="1"/>
</dbReference>
<dbReference type="EC" id="4.2.1.9" evidence="14 15"/>
<dbReference type="PANTHER" id="PTHR43661">
    <property type="entry name" value="D-XYLONATE DEHYDRATASE"/>
    <property type="match status" value="1"/>
</dbReference>
<accession>A0A2C9CHX8</accession>
<dbReference type="InterPro" id="IPR042096">
    <property type="entry name" value="Dihydro-acid_dehy_C"/>
</dbReference>
<name>A0A2C9CHX8_KUEST</name>
<dbReference type="Pfam" id="PF24877">
    <property type="entry name" value="ILV_EDD_C"/>
    <property type="match status" value="1"/>
</dbReference>
<dbReference type="PANTHER" id="PTHR43661:SF3">
    <property type="entry name" value="D-XYLONATE DEHYDRATASE YAGF-RELATED"/>
    <property type="match status" value="1"/>
</dbReference>
<keyword evidence="19" id="KW-1185">Reference proteome</keyword>
<evidence type="ECO:0000256" key="2">
    <source>
        <dbReference type="ARBA" id="ARBA00006486"/>
    </source>
</evidence>
<evidence type="ECO:0000256" key="15">
    <source>
        <dbReference type="HAMAP-Rule" id="MF_00012"/>
    </source>
</evidence>
<feature type="binding site" evidence="15">
    <location>
        <position position="442"/>
    </location>
    <ligand>
        <name>Mg(2+)</name>
        <dbReference type="ChEBI" id="CHEBI:18420"/>
    </ligand>
</feature>
<dbReference type="NCBIfam" id="TIGR00110">
    <property type="entry name" value="ilvD"/>
    <property type="match status" value="1"/>
</dbReference>